<dbReference type="KEGG" id="bpb:bpr_I2086"/>
<evidence type="ECO:0000313" key="3">
    <source>
        <dbReference type="Proteomes" id="UP000001299"/>
    </source>
</evidence>
<reference evidence="2 3" key="1">
    <citation type="journal article" date="2010" name="PLoS ONE">
        <title>The glycobiome of the rumen bacterium Butyrivibrio proteoclasticus B316(T) highlights adaptation to a polysaccharide-rich environment.</title>
        <authorList>
            <person name="Kelly W.J."/>
            <person name="Leahy S.C."/>
            <person name="Altermann E."/>
            <person name="Yeoman C.J."/>
            <person name="Dunne J.C."/>
            <person name="Kong Z."/>
            <person name="Pacheco D.M."/>
            <person name="Li D."/>
            <person name="Noel S.J."/>
            <person name="Moon C.D."/>
            <person name="Cookson A.L."/>
            <person name="Attwood G.T."/>
        </authorList>
    </citation>
    <scope>NUCLEOTIDE SEQUENCE [LARGE SCALE GENOMIC DNA]</scope>
    <source>
        <strain evidence="3">ATCC 51982 / DSM 14932 / B316</strain>
    </source>
</reference>
<keyword evidence="3" id="KW-1185">Reference proteome</keyword>
<evidence type="ECO:0008006" key="4">
    <source>
        <dbReference type="Google" id="ProtNLM"/>
    </source>
</evidence>
<gene>
    <name evidence="2" type="ordered locus">bpr_I2086</name>
</gene>
<sequence length="99" mass="11182">MDKTIRVHRVGSITTGLFMIALGVSFILHLFFGLISYEMIFRLWPFMIIGLGIELLISNFLTDKIIYDKAAIFLMIVIAFFAMGMAGADWCFTYLSGTV</sequence>
<dbReference type="EMBL" id="CP001810">
    <property type="protein sequence ID" value="ADL34819.1"/>
    <property type="molecule type" value="Genomic_DNA"/>
</dbReference>
<accession>E0RVH0</accession>
<keyword evidence="1" id="KW-0812">Transmembrane</keyword>
<keyword evidence="1" id="KW-1133">Transmembrane helix</keyword>
<protein>
    <recommendedName>
        <fullName evidence="4">DUF5668 domain-containing protein</fullName>
    </recommendedName>
</protein>
<dbReference type="HOGENOM" id="CLU_173268_0_0_9"/>
<proteinExistence type="predicted"/>
<evidence type="ECO:0000256" key="1">
    <source>
        <dbReference type="SAM" id="Phobius"/>
    </source>
</evidence>
<evidence type="ECO:0000313" key="2">
    <source>
        <dbReference type="EMBL" id="ADL34819.1"/>
    </source>
</evidence>
<keyword evidence="1" id="KW-0472">Membrane</keyword>
<feature type="transmembrane region" description="Helical" evidence="1">
    <location>
        <begin position="12"/>
        <end position="37"/>
    </location>
</feature>
<organism evidence="2 3">
    <name type="scientific">Butyrivibrio proteoclasticus (strain ATCC 51982 / DSM 14932 / B316)</name>
    <name type="common">Clostridium proteoclasticum</name>
    <dbReference type="NCBI Taxonomy" id="515622"/>
    <lineage>
        <taxon>Bacteria</taxon>
        <taxon>Bacillati</taxon>
        <taxon>Bacillota</taxon>
        <taxon>Clostridia</taxon>
        <taxon>Lachnospirales</taxon>
        <taxon>Lachnospiraceae</taxon>
        <taxon>Butyrivibrio</taxon>
    </lineage>
</organism>
<feature type="transmembrane region" description="Helical" evidence="1">
    <location>
        <begin position="73"/>
        <end position="95"/>
    </location>
</feature>
<dbReference type="eggNOG" id="ENOG503372N">
    <property type="taxonomic scope" value="Bacteria"/>
</dbReference>
<feature type="transmembrane region" description="Helical" evidence="1">
    <location>
        <begin position="43"/>
        <end position="61"/>
    </location>
</feature>
<dbReference type="AlphaFoldDB" id="E0RVH0"/>
<name>E0RVH0_BUTPB</name>
<dbReference type="STRING" id="515622.bpr_I2086"/>
<dbReference type="RefSeq" id="WP_013281473.1">
    <property type="nucleotide sequence ID" value="NC_014387.1"/>
</dbReference>
<dbReference type="Proteomes" id="UP000001299">
    <property type="component" value="Chromosome 1"/>
</dbReference>